<gene>
    <name evidence="3" type="ORF">NCTC9001_06236</name>
</gene>
<sequence length="219" mass="25047">MPLFPLLAQYLRDDGRINQFIAANLSGVLKREGRYWVADAMNTQGLTVNPDFIRALNRLRDVADTAFASGDAGIHFELRAKPARDVMKTHLVIDGQELEYFNQKERWQRFNWPDEQWQPGASLSWTSTQAMERILADYRGSWSLIRLLEQAQVTPVDSSTFKVVWKAQDGLPLNYLLRVEQGKGPLALLELKNFRLPGQVFLTGRSMKDAEEYGEDADE</sequence>
<evidence type="ECO:0000313" key="3">
    <source>
        <dbReference type="EMBL" id="VFS40065.1"/>
    </source>
</evidence>
<protein>
    <submittedName>
        <fullName evidence="3">ImcF domain-containing protein</fullName>
    </submittedName>
</protein>
<reference evidence="3 4" key="1">
    <citation type="submission" date="2019-03" db="EMBL/GenBank/DDBJ databases">
        <authorList>
            <consortium name="Pathogen Informatics"/>
        </authorList>
    </citation>
    <scope>NUCLEOTIDE SEQUENCE [LARGE SCALE GENOMIC DNA]</scope>
    <source>
        <strain evidence="3 4">NCTC9001</strain>
    </source>
</reference>
<dbReference type="InterPro" id="IPR010623">
    <property type="entry name" value="IcmF_C"/>
</dbReference>
<dbReference type="EMBL" id="CAADIS010000005">
    <property type="protein sequence ID" value="VFS40065.1"/>
    <property type="molecule type" value="Genomic_DNA"/>
</dbReference>
<dbReference type="Pfam" id="PF06744">
    <property type="entry name" value="IcmF_C"/>
    <property type="match status" value="1"/>
</dbReference>
<name>A0A484YXH0_ECOLX</name>
<proteinExistence type="predicted"/>
<accession>A0A484YXH0</accession>
<dbReference type="InterPro" id="IPR048677">
    <property type="entry name" value="TssM1_hel"/>
</dbReference>
<feature type="domain" description="Type VI secretion system IcmF C-terminal" evidence="1">
    <location>
        <begin position="76"/>
        <end position="180"/>
    </location>
</feature>
<evidence type="ECO:0000259" key="1">
    <source>
        <dbReference type="Pfam" id="PF06744"/>
    </source>
</evidence>
<dbReference type="PANTHER" id="PTHR36153:SF1">
    <property type="entry name" value="TYPE VI SECRETION SYSTEM COMPONENT TSSM1"/>
    <property type="match status" value="1"/>
</dbReference>
<organism evidence="3 4">
    <name type="scientific">Escherichia coli</name>
    <dbReference type="NCBI Taxonomy" id="562"/>
    <lineage>
        <taxon>Bacteria</taxon>
        <taxon>Pseudomonadati</taxon>
        <taxon>Pseudomonadota</taxon>
        <taxon>Gammaproteobacteria</taxon>
        <taxon>Enterobacterales</taxon>
        <taxon>Enterobacteriaceae</taxon>
        <taxon>Escherichia</taxon>
    </lineage>
</organism>
<evidence type="ECO:0000259" key="2">
    <source>
        <dbReference type="Pfam" id="PF21070"/>
    </source>
</evidence>
<dbReference type="Pfam" id="PF21070">
    <property type="entry name" value="IcmF_helical"/>
    <property type="match status" value="1"/>
</dbReference>
<dbReference type="Proteomes" id="UP000372890">
    <property type="component" value="Unassembled WGS sequence"/>
</dbReference>
<feature type="domain" description="Type VI secretion system component TssM1 helical" evidence="2">
    <location>
        <begin position="4"/>
        <end position="72"/>
    </location>
</feature>
<dbReference type="AlphaFoldDB" id="A0A484YXH0"/>
<evidence type="ECO:0000313" key="4">
    <source>
        <dbReference type="Proteomes" id="UP000372890"/>
    </source>
</evidence>
<dbReference type="InterPro" id="IPR053156">
    <property type="entry name" value="T6SS_TssM-like"/>
</dbReference>
<dbReference type="PANTHER" id="PTHR36153">
    <property type="entry name" value="INNER MEMBRANE PROTEIN-RELATED"/>
    <property type="match status" value="1"/>
</dbReference>